<proteinExistence type="predicted"/>
<reference evidence="1 2" key="1">
    <citation type="submission" date="2016-10" db="EMBL/GenBank/DDBJ databases">
        <title>The genome of Paramicrosporidium saccamoebae is the missing link in understanding Cryptomycota and Microsporidia evolution.</title>
        <authorList>
            <person name="Quandt C.A."/>
            <person name="Beaudet D."/>
            <person name="Corsaro D."/>
            <person name="Michel R."/>
            <person name="Corradi N."/>
            <person name="James T."/>
        </authorList>
    </citation>
    <scope>NUCLEOTIDE SEQUENCE [LARGE SCALE GENOMIC DNA]</scope>
    <source>
        <strain evidence="1 2">KSL3</strain>
    </source>
</reference>
<keyword evidence="2" id="KW-1185">Reference proteome</keyword>
<sequence>MPRPGLTATLKDFPSIIINGRSAPSKGRGEYRSVRRAASHKIKVPLIDSSISGDAKPAKNSATLGSPLSKNTTESIEKLIEMGRTLKRDPPPTHPLEFLYLLNFILEERRATAGSNSDLIAKHYSDAAAILTECPVIPNAEIVAQEAFSETEKAIQ</sequence>
<dbReference type="AlphaFoldDB" id="A0A2H9TJZ3"/>
<dbReference type="EMBL" id="MTSL01000144">
    <property type="protein sequence ID" value="PJF18072.1"/>
    <property type="molecule type" value="Genomic_DNA"/>
</dbReference>
<comment type="caution">
    <text evidence="1">The sequence shown here is derived from an EMBL/GenBank/DDBJ whole genome shotgun (WGS) entry which is preliminary data.</text>
</comment>
<name>A0A2H9TJZ3_9FUNG</name>
<evidence type="ECO:0000313" key="1">
    <source>
        <dbReference type="EMBL" id="PJF18072.1"/>
    </source>
</evidence>
<dbReference type="Proteomes" id="UP000240830">
    <property type="component" value="Unassembled WGS sequence"/>
</dbReference>
<protein>
    <submittedName>
        <fullName evidence="1">Uncharacterized protein</fullName>
    </submittedName>
</protein>
<gene>
    <name evidence="1" type="ORF">PSACC_02114</name>
</gene>
<organism evidence="1 2">
    <name type="scientific">Paramicrosporidium saccamoebae</name>
    <dbReference type="NCBI Taxonomy" id="1246581"/>
    <lineage>
        <taxon>Eukaryota</taxon>
        <taxon>Fungi</taxon>
        <taxon>Fungi incertae sedis</taxon>
        <taxon>Cryptomycota</taxon>
        <taxon>Cryptomycota incertae sedis</taxon>
        <taxon>Paramicrosporidium</taxon>
    </lineage>
</organism>
<evidence type="ECO:0000313" key="2">
    <source>
        <dbReference type="Proteomes" id="UP000240830"/>
    </source>
</evidence>
<accession>A0A2H9TJZ3</accession>